<keyword evidence="2 10" id="KW-0479">Metal-binding</keyword>
<keyword evidence="3 10" id="KW-0863">Zinc-finger</keyword>
<dbReference type="GO" id="GO:0000978">
    <property type="term" value="F:RNA polymerase II cis-regulatory region sequence-specific DNA binding"/>
    <property type="evidence" value="ECO:0007669"/>
    <property type="project" value="TreeGrafter"/>
</dbReference>
<dbReference type="WBParaSite" id="TMUE_1000004076.1">
    <property type="protein sequence ID" value="TMUE_1000004076.1"/>
    <property type="gene ID" value="WBGene00292023"/>
</dbReference>
<evidence type="ECO:0000259" key="13">
    <source>
        <dbReference type="PROSITE" id="PS51843"/>
    </source>
</evidence>
<dbReference type="GO" id="GO:0035259">
    <property type="term" value="F:nuclear glucocorticoid receptor binding"/>
    <property type="evidence" value="ECO:0007669"/>
    <property type="project" value="TreeGrafter"/>
</dbReference>
<feature type="region of interest" description="Disordered" evidence="11">
    <location>
        <begin position="143"/>
        <end position="185"/>
    </location>
</feature>
<evidence type="ECO:0000256" key="1">
    <source>
        <dbReference type="ARBA" id="ARBA00004123"/>
    </source>
</evidence>
<name>A0A5S6Q9U1_TRIMR</name>
<keyword evidence="8 10" id="KW-0675">Receptor</keyword>
<dbReference type="SUPFAM" id="SSF57716">
    <property type="entry name" value="Glucocorticoid receptor-like (DNA-binding domain)"/>
    <property type="match status" value="1"/>
</dbReference>
<dbReference type="AlphaFoldDB" id="A0A5S6Q9U1"/>
<dbReference type="Gene3D" id="1.10.565.10">
    <property type="entry name" value="Retinoid X Receptor"/>
    <property type="match status" value="1"/>
</dbReference>
<evidence type="ECO:0000256" key="11">
    <source>
        <dbReference type="SAM" id="MobiDB-lite"/>
    </source>
</evidence>
<dbReference type="STRING" id="70415.A0A5S6Q9U1"/>
<evidence type="ECO:0000256" key="10">
    <source>
        <dbReference type="RuleBase" id="RU004334"/>
    </source>
</evidence>
<keyword evidence="5 10" id="KW-0805">Transcription regulation</keyword>
<dbReference type="InterPro" id="IPR013088">
    <property type="entry name" value="Znf_NHR/GATA"/>
</dbReference>
<dbReference type="PROSITE" id="PS51843">
    <property type="entry name" value="NR_LBD"/>
    <property type="match status" value="1"/>
</dbReference>
<feature type="region of interest" description="Disordered" evidence="11">
    <location>
        <begin position="197"/>
        <end position="226"/>
    </location>
</feature>
<evidence type="ECO:0000256" key="7">
    <source>
        <dbReference type="ARBA" id="ARBA00023163"/>
    </source>
</evidence>
<evidence type="ECO:0000256" key="5">
    <source>
        <dbReference type="ARBA" id="ARBA00023015"/>
    </source>
</evidence>
<feature type="compositionally biased region" description="Low complexity" evidence="11">
    <location>
        <begin position="19"/>
        <end position="34"/>
    </location>
</feature>
<dbReference type="SUPFAM" id="SSF48508">
    <property type="entry name" value="Nuclear receptor ligand-binding domain"/>
    <property type="match status" value="1"/>
</dbReference>
<evidence type="ECO:0000256" key="8">
    <source>
        <dbReference type="ARBA" id="ARBA00023170"/>
    </source>
</evidence>
<dbReference type="SMART" id="SM00399">
    <property type="entry name" value="ZnF_C4"/>
    <property type="match status" value="1"/>
</dbReference>
<evidence type="ECO:0000256" key="3">
    <source>
        <dbReference type="ARBA" id="ARBA00022771"/>
    </source>
</evidence>
<evidence type="ECO:0000313" key="15">
    <source>
        <dbReference type="WBParaSite" id="TMUE_1000004076.1"/>
    </source>
</evidence>
<dbReference type="GO" id="GO:0071376">
    <property type="term" value="P:cellular response to corticotropin-releasing hormone stimulus"/>
    <property type="evidence" value="ECO:0007669"/>
    <property type="project" value="TreeGrafter"/>
</dbReference>
<dbReference type="GO" id="GO:0005667">
    <property type="term" value="C:transcription regulator complex"/>
    <property type="evidence" value="ECO:0007669"/>
    <property type="project" value="TreeGrafter"/>
</dbReference>
<proteinExistence type="inferred from homology"/>
<dbReference type="InterPro" id="IPR001628">
    <property type="entry name" value="Znf_hrmn_rcpt"/>
</dbReference>
<dbReference type="InterPro" id="IPR000536">
    <property type="entry name" value="Nucl_hrmn_rcpt_lig-bd"/>
</dbReference>
<keyword evidence="7 10" id="KW-0804">Transcription</keyword>
<sequence>MGDSSAASKHDQDICLDQPSSTNATNAATSNPPTNEEPPQYTTRRKSFTVSSLLEDTSPKRDEWTPYRPAPTTNANQQLFYGLDMQQQMLLMSGYLLPVQPNITSYSTGLNIQIPQQMDTTAAHLEPYLPAAPWNMFGQSSESSSAFTAVQPRRTDRDPSGQHPYAYTREPIEGQTAAVSPSTGCTTGLGKVEAITSSDEENCSSEQPLESPTSSRSSSARHPVTDGRNQAETRCVVCNDKASGYHYGVLSCEGCKGFFRRTVQRGLEYTCHRKGACDVNRLTRNRCQSCRFKKCLQLGMVKSSVQQDQCRKRRIKDGDFEEEARAGVHLQQFMNTISEAYDQYLKSVNGSITHEAVSQFANCIESYGSIDPADKAILLDNALSELQMLCKAFECIAKKEGNASTSHKSNASKFSRLVKLMKQTEINKGEISLLCSICLLCPNRPGLRNPASIEKAQEETLEALAVKVQLRRPSTPNVFAKILMMLTYVKLQQ</sequence>
<dbReference type="InterPro" id="IPR001723">
    <property type="entry name" value="Nuclear_hrmn_rcpt"/>
</dbReference>
<evidence type="ECO:0000256" key="2">
    <source>
        <dbReference type="ARBA" id="ARBA00022723"/>
    </source>
</evidence>
<dbReference type="Pfam" id="PF00105">
    <property type="entry name" value="zf-C4"/>
    <property type="match status" value="1"/>
</dbReference>
<dbReference type="PROSITE" id="PS00031">
    <property type="entry name" value="NUCLEAR_REC_DBD_1"/>
    <property type="match status" value="1"/>
</dbReference>
<keyword evidence="14" id="KW-1185">Reference proteome</keyword>
<dbReference type="GO" id="GO:0005634">
    <property type="term" value="C:nucleus"/>
    <property type="evidence" value="ECO:0007669"/>
    <property type="project" value="UniProtKB-SubCell"/>
</dbReference>
<dbReference type="GO" id="GO:0008270">
    <property type="term" value="F:zinc ion binding"/>
    <property type="evidence" value="ECO:0007669"/>
    <property type="project" value="UniProtKB-KW"/>
</dbReference>
<comment type="subcellular location">
    <subcellularLocation>
        <location evidence="1 10">Nucleus</location>
    </subcellularLocation>
</comment>
<comment type="similarity">
    <text evidence="10">Belongs to the nuclear hormone receptor family.</text>
</comment>
<evidence type="ECO:0000256" key="9">
    <source>
        <dbReference type="ARBA" id="ARBA00023242"/>
    </source>
</evidence>
<keyword evidence="4 10" id="KW-0862">Zinc</keyword>
<dbReference type="PRINTS" id="PR00398">
    <property type="entry name" value="STRDHORMONER"/>
</dbReference>
<keyword evidence="6 10" id="KW-0238">DNA-binding</keyword>
<dbReference type="PROSITE" id="PS51030">
    <property type="entry name" value="NUCLEAR_REC_DBD_2"/>
    <property type="match status" value="1"/>
</dbReference>
<evidence type="ECO:0000256" key="4">
    <source>
        <dbReference type="ARBA" id="ARBA00022833"/>
    </source>
</evidence>
<evidence type="ECO:0000256" key="6">
    <source>
        <dbReference type="ARBA" id="ARBA00023125"/>
    </source>
</evidence>
<dbReference type="Proteomes" id="UP000046395">
    <property type="component" value="Unassembled WGS sequence"/>
</dbReference>
<reference evidence="14" key="2">
    <citation type="submission" date="2014-03" db="EMBL/GenBank/DDBJ databases">
        <title>The whipworm genome and dual-species transcriptomics of an intimate host-pathogen interaction.</title>
        <authorList>
            <person name="Foth B.J."/>
            <person name="Tsai I.J."/>
            <person name="Reid A.J."/>
            <person name="Bancroft A.J."/>
            <person name="Nichol S."/>
            <person name="Tracey A."/>
            <person name="Holroyd N."/>
            <person name="Cotton J.A."/>
            <person name="Stanley E.J."/>
            <person name="Zarowiecki M."/>
            <person name="Liu J.Z."/>
            <person name="Huckvale T."/>
            <person name="Cooper P.J."/>
            <person name="Grencis R.K."/>
            <person name="Berriman M."/>
        </authorList>
    </citation>
    <scope>NUCLEOTIDE SEQUENCE [LARGE SCALE GENOMIC DNA]</scope>
    <source>
        <strain evidence="14">Edinburgh</strain>
    </source>
</reference>
<dbReference type="PANTHER" id="PTHR24085">
    <property type="entry name" value="NUCLEAR HORMONE RECEPTOR"/>
    <property type="match status" value="1"/>
</dbReference>
<dbReference type="InterPro" id="IPR035500">
    <property type="entry name" value="NHR-like_dom_sf"/>
</dbReference>
<evidence type="ECO:0000259" key="12">
    <source>
        <dbReference type="PROSITE" id="PS51030"/>
    </source>
</evidence>
<dbReference type="CDD" id="cd06916">
    <property type="entry name" value="NR_DBD_like"/>
    <property type="match status" value="1"/>
</dbReference>
<keyword evidence="9 10" id="KW-0539">Nucleus</keyword>
<dbReference type="SMART" id="SM00430">
    <property type="entry name" value="HOLI"/>
    <property type="match status" value="1"/>
</dbReference>
<feature type="domain" description="NR LBD" evidence="13">
    <location>
        <begin position="321"/>
        <end position="493"/>
    </location>
</feature>
<dbReference type="GO" id="GO:0000981">
    <property type="term" value="F:DNA-binding transcription factor activity, RNA polymerase II-specific"/>
    <property type="evidence" value="ECO:0007669"/>
    <property type="project" value="TreeGrafter"/>
</dbReference>
<organism evidence="14 15">
    <name type="scientific">Trichuris muris</name>
    <name type="common">Mouse whipworm</name>
    <dbReference type="NCBI Taxonomy" id="70415"/>
    <lineage>
        <taxon>Eukaryota</taxon>
        <taxon>Metazoa</taxon>
        <taxon>Ecdysozoa</taxon>
        <taxon>Nematoda</taxon>
        <taxon>Enoplea</taxon>
        <taxon>Dorylaimia</taxon>
        <taxon>Trichinellida</taxon>
        <taxon>Trichuridae</taxon>
        <taxon>Trichuris</taxon>
    </lineage>
</organism>
<reference evidence="14" key="1">
    <citation type="submission" date="2013-11" db="EMBL/GenBank/DDBJ databases">
        <authorList>
            <person name="Aslett M."/>
        </authorList>
    </citation>
    <scope>NUCLEOTIDE SEQUENCE [LARGE SCALE GENOMIC DNA]</scope>
    <source>
        <strain evidence="14">Edinburgh</strain>
    </source>
</reference>
<evidence type="ECO:0000313" key="14">
    <source>
        <dbReference type="Proteomes" id="UP000046395"/>
    </source>
</evidence>
<dbReference type="PRINTS" id="PR00047">
    <property type="entry name" value="STROIDFINGER"/>
</dbReference>
<dbReference type="WBParaSite" id="TMUE_1000004076.2">
    <property type="protein sequence ID" value="TMUE_1000004076.2"/>
    <property type="gene ID" value="WBGene00292023"/>
</dbReference>
<reference evidence="15" key="3">
    <citation type="submission" date="2019-12" db="UniProtKB">
        <authorList>
            <consortium name="WormBaseParasite"/>
        </authorList>
    </citation>
    <scope>IDENTIFICATION</scope>
</reference>
<feature type="domain" description="Nuclear receptor" evidence="12">
    <location>
        <begin position="232"/>
        <end position="307"/>
    </location>
</feature>
<feature type="region of interest" description="Disordered" evidence="11">
    <location>
        <begin position="1"/>
        <end position="74"/>
    </location>
</feature>
<dbReference type="Gene3D" id="3.30.50.10">
    <property type="entry name" value="Erythroid Transcription Factor GATA-1, subunit A"/>
    <property type="match status" value="1"/>
</dbReference>
<dbReference type="FunFam" id="3.30.50.10:FF:000006">
    <property type="entry name" value="Nuclear receptor subfamily 5 group A member"/>
    <property type="match status" value="1"/>
</dbReference>
<dbReference type="PANTHER" id="PTHR24085:SF9">
    <property type="match status" value="1"/>
</dbReference>
<dbReference type="Pfam" id="PF00104">
    <property type="entry name" value="Hormone_recep"/>
    <property type="match status" value="1"/>
</dbReference>
<accession>A0A5S6Q9U1</accession>
<protein>
    <submittedName>
        <fullName evidence="15">Nuclear receptor domain-containing protein</fullName>
    </submittedName>
</protein>